<keyword evidence="2 6" id="KW-0805">Transcription regulation</keyword>
<dbReference type="GO" id="GO:0006352">
    <property type="term" value="P:DNA-templated transcription initiation"/>
    <property type="evidence" value="ECO:0007669"/>
    <property type="project" value="InterPro"/>
</dbReference>
<evidence type="ECO:0000256" key="6">
    <source>
        <dbReference type="RuleBase" id="RU000716"/>
    </source>
</evidence>
<keyword evidence="10" id="KW-1185">Reference proteome</keyword>
<dbReference type="STRING" id="229921.ADN01_02015"/>
<dbReference type="Pfam" id="PF08281">
    <property type="entry name" value="Sigma70_r4_2"/>
    <property type="match status" value="1"/>
</dbReference>
<dbReference type="RefSeq" id="WP_062419276.1">
    <property type="nucleotide sequence ID" value="NZ_DF967974.1"/>
</dbReference>
<dbReference type="EMBL" id="LGCM01000008">
    <property type="protein sequence ID" value="KPL90852.1"/>
    <property type="molecule type" value="Genomic_DNA"/>
</dbReference>
<evidence type="ECO:0000313" key="9">
    <source>
        <dbReference type="EMBL" id="KPL90852.1"/>
    </source>
</evidence>
<dbReference type="InterPro" id="IPR013249">
    <property type="entry name" value="RNA_pol_sigma70_r4_t2"/>
</dbReference>
<keyword evidence="5 6" id="KW-0804">Transcription</keyword>
<dbReference type="InterPro" id="IPR014284">
    <property type="entry name" value="RNA_pol_sigma-70_dom"/>
</dbReference>
<dbReference type="SUPFAM" id="SSF88946">
    <property type="entry name" value="Sigma2 domain of RNA polymerase sigma factors"/>
    <property type="match status" value="1"/>
</dbReference>
<evidence type="ECO:0000256" key="1">
    <source>
        <dbReference type="ARBA" id="ARBA00010641"/>
    </source>
</evidence>
<accession>A0A0P6Y0H2</accession>
<evidence type="ECO:0000256" key="5">
    <source>
        <dbReference type="ARBA" id="ARBA00023163"/>
    </source>
</evidence>
<dbReference type="GO" id="GO:0016987">
    <property type="term" value="F:sigma factor activity"/>
    <property type="evidence" value="ECO:0007669"/>
    <property type="project" value="UniProtKB-KW"/>
</dbReference>
<dbReference type="PANTHER" id="PTHR43133">
    <property type="entry name" value="RNA POLYMERASE ECF-TYPE SIGMA FACTO"/>
    <property type="match status" value="1"/>
</dbReference>
<dbReference type="GO" id="GO:0003677">
    <property type="term" value="F:DNA binding"/>
    <property type="evidence" value="ECO:0007669"/>
    <property type="project" value="UniProtKB-KW"/>
</dbReference>
<sequence>MDEAKAITQLKAGDIGGLQMLVEMYQIDAIQAACLITGDRVIAEDIVQTAFLRAFDKIKGFDETRPFRPWFLRIVINDSIKASSQQSRNVALSDDGDENYAFVLRKLAENIREPESSIEQEELVSEMRQAIIQLSPTQKAAIVMHYFLNLSTVDSASQLNCSPGTIRWHLSVARKRLRNLLAPFK</sequence>
<name>A0A0P6Y0H2_9CHLR</name>
<reference evidence="9 10" key="1">
    <citation type="submission" date="2015-07" db="EMBL/GenBank/DDBJ databases">
        <title>Genome sequence of Levilinea saccharolytica DSM 16555.</title>
        <authorList>
            <person name="Hemp J."/>
            <person name="Ward L.M."/>
            <person name="Pace L.A."/>
            <person name="Fischer W.W."/>
        </authorList>
    </citation>
    <scope>NUCLEOTIDE SEQUENCE [LARGE SCALE GENOMIC DNA]</scope>
    <source>
        <strain evidence="9 10">KIBI-1</strain>
    </source>
</reference>
<dbReference type="Pfam" id="PF04542">
    <property type="entry name" value="Sigma70_r2"/>
    <property type="match status" value="1"/>
</dbReference>
<keyword evidence="4 6" id="KW-0238">DNA-binding</keyword>
<evidence type="ECO:0000256" key="2">
    <source>
        <dbReference type="ARBA" id="ARBA00023015"/>
    </source>
</evidence>
<dbReference type="SUPFAM" id="SSF88659">
    <property type="entry name" value="Sigma3 and sigma4 domains of RNA polymerase sigma factors"/>
    <property type="match status" value="1"/>
</dbReference>
<evidence type="ECO:0000313" key="10">
    <source>
        <dbReference type="Proteomes" id="UP000050501"/>
    </source>
</evidence>
<organism evidence="9 10">
    <name type="scientific">Levilinea saccharolytica</name>
    <dbReference type="NCBI Taxonomy" id="229921"/>
    <lineage>
        <taxon>Bacteria</taxon>
        <taxon>Bacillati</taxon>
        <taxon>Chloroflexota</taxon>
        <taxon>Anaerolineae</taxon>
        <taxon>Anaerolineales</taxon>
        <taxon>Anaerolineaceae</taxon>
        <taxon>Levilinea</taxon>
    </lineage>
</organism>
<keyword evidence="3 6" id="KW-0731">Sigma factor</keyword>
<feature type="domain" description="RNA polymerase sigma-70 region 2" evidence="7">
    <location>
        <begin position="21"/>
        <end position="88"/>
    </location>
</feature>
<dbReference type="AlphaFoldDB" id="A0A0P6Y0H2"/>
<gene>
    <name evidence="9" type="ORF">ADN01_02015</name>
</gene>
<dbReference type="CDD" id="cd06171">
    <property type="entry name" value="Sigma70_r4"/>
    <property type="match status" value="1"/>
</dbReference>
<comment type="caution">
    <text evidence="9">The sequence shown here is derived from an EMBL/GenBank/DDBJ whole genome shotgun (WGS) entry which is preliminary data.</text>
</comment>
<comment type="similarity">
    <text evidence="1 6">Belongs to the sigma-70 factor family. ECF subfamily.</text>
</comment>
<evidence type="ECO:0000259" key="7">
    <source>
        <dbReference type="Pfam" id="PF04542"/>
    </source>
</evidence>
<dbReference type="GO" id="GO:0006950">
    <property type="term" value="P:response to stress"/>
    <property type="evidence" value="ECO:0007669"/>
    <property type="project" value="UniProtKB-ARBA"/>
</dbReference>
<dbReference type="InterPro" id="IPR039425">
    <property type="entry name" value="RNA_pol_sigma-70-like"/>
</dbReference>
<dbReference type="InterPro" id="IPR013325">
    <property type="entry name" value="RNA_pol_sigma_r2"/>
</dbReference>
<dbReference type="Gene3D" id="1.10.1740.10">
    <property type="match status" value="1"/>
</dbReference>
<dbReference type="InterPro" id="IPR036388">
    <property type="entry name" value="WH-like_DNA-bd_sf"/>
</dbReference>
<protein>
    <recommendedName>
        <fullName evidence="6">RNA polymerase sigma factor</fullName>
    </recommendedName>
</protein>
<dbReference type="InterPro" id="IPR013324">
    <property type="entry name" value="RNA_pol_sigma_r3/r4-like"/>
</dbReference>
<feature type="domain" description="RNA polymerase sigma factor 70 region 4 type 2" evidence="8">
    <location>
        <begin position="126"/>
        <end position="177"/>
    </location>
</feature>
<dbReference type="PANTHER" id="PTHR43133:SF8">
    <property type="entry name" value="RNA POLYMERASE SIGMA FACTOR HI_1459-RELATED"/>
    <property type="match status" value="1"/>
</dbReference>
<evidence type="ECO:0000256" key="3">
    <source>
        <dbReference type="ARBA" id="ARBA00023082"/>
    </source>
</evidence>
<evidence type="ECO:0000256" key="4">
    <source>
        <dbReference type="ARBA" id="ARBA00023125"/>
    </source>
</evidence>
<dbReference type="PROSITE" id="PS01063">
    <property type="entry name" value="SIGMA70_ECF"/>
    <property type="match status" value="1"/>
</dbReference>
<dbReference type="InterPro" id="IPR007627">
    <property type="entry name" value="RNA_pol_sigma70_r2"/>
</dbReference>
<proteinExistence type="inferred from homology"/>
<dbReference type="NCBIfam" id="TIGR02937">
    <property type="entry name" value="sigma70-ECF"/>
    <property type="match status" value="1"/>
</dbReference>
<dbReference type="InterPro" id="IPR000838">
    <property type="entry name" value="RNA_pol_sigma70_ECF_CS"/>
</dbReference>
<dbReference type="Proteomes" id="UP000050501">
    <property type="component" value="Unassembled WGS sequence"/>
</dbReference>
<dbReference type="Gene3D" id="1.10.10.10">
    <property type="entry name" value="Winged helix-like DNA-binding domain superfamily/Winged helix DNA-binding domain"/>
    <property type="match status" value="1"/>
</dbReference>
<evidence type="ECO:0000259" key="8">
    <source>
        <dbReference type="Pfam" id="PF08281"/>
    </source>
</evidence>